<evidence type="ECO:0000313" key="1">
    <source>
        <dbReference type="EMBL" id="QCQ84566.1"/>
    </source>
</evidence>
<organism evidence="1">
    <name type="scientific">Blackfly microvirus SF02</name>
    <dbReference type="NCBI Taxonomy" id="2576452"/>
    <lineage>
        <taxon>Viruses</taxon>
        <taxon>Monodnaviria</taxon>
        <taxon>Sangervirae</taxon>
        <taxon>Phixviricota</taxon>
        <taxon>Malgrandaviricetes</taxon>
        <taxon>Petitvirales</taxon>
        <taxon>Microviridae</taxon>
        <taxon>Microvirus</taxon>
    </lineage>
</organism>
<proteinExistence type="predicted"/>
<accession>A0A4P8PL47</accession>
<protein>
    <submittedName>
        <fullName evidence="1">Uncharacterized protein</fullName>
    </submittedName>
</protein>
<sequence length="174" mass="19017">MRVYRRVRRRLWLLTPGKARSEFASSFEGAAACPRRPFFYFRASCGDLAASCKQLVISCCSSATSANSSACIALSCPYSSITLFCVRFLCDRVICNHLASLYGGTVMFIVACPECADLIWLRTNGSVSAGVCPDVSTVGMRRSRMVARQRNALASVLARPASSAGRLQSRFFWG</sequence>
<name>A0A4P8PL47_9VIRU</name>
<dbReference type="EMBL" id="MK249127">
    <property type="protein sequence ID" value="QCQ84566.1"/>
    <property type="molecule type" value="Genomic_DNA"/>
</dbReference>
<reference evidence="1" key="1">
    <citation type="submission" date="2018-12" db="EMBL/GenBank/DDBJ databases">
        <title>Singled stranded DNA viruses identified in blackflies (Austrosimulium ungulatum) sampled in New Zealand.</title>
        <authorList>
            <person name="Kraberger S."/>
            <person name="Fontenele R.S."/>
            <person name="Schmidlin K."/>
            <person name="Walters M."/>
            <person name="Varsani A."/>
        </authorList>
    </citation>
    <scope>NUCLEOTIDE SEQUENCE [LARGE SCALE GENOMIC DNA]</scope>
    <source>
        <strain evidence="1">009</strain>
    </source>
</reference>
<dbReference type="Proteomes" id="UP000323916">
    <property type="component" value="Segment"/>
</dbReference>